<organism evidence="6 7">
    <name type="scientific">Ostreococcus lucimarinus (strain CCE9901)</name>
    <dbReference type="NCBI Taxonomy" id="436017"/>
    <lineage>
        <taxon>Eukaryota</taxon>
        <taxon>Viridiplantae</taxon>
        <taxon>Chlorophyta</taxon>
        <taxon>Mamiellophyceae</taxon>
        <taxon>Mamiellales</taxon>
        <taxon>Bathycoccaceae</taxon>
        <taxon>Ostreococcus</taxon>
    </lineage>
</organism>
<dbReference type="PANTHER" id="PTHR13285">
    <property type="entry name" value="ACYLTRANSFERASE"/>
    <property type="match status" value="1"/>
</dbReference>
<keyword evidence="3 5" id="KW-1133">Transmembrane helix</keyword>
<dbReference type="GeneID" id="5002524"/>
<evidence type="ECO:0000313" key="7">
    <source>
        <dbReference type="Proteomes" id="UP000001568"/>
    </source>
</evidence>
<dbReference type="InterPro" id="IPR004299">
    <property type="entry name" value="MBOAT_fam"/>
</dbReference>
<gene>
    <name evidence="6" type="ORF">OSTLU_92925</name>
</gene>
<dbReference type="InterPro" id="IPR051085">
    <property type="entry name" value="MB_O-acyltransferase"/>
</dbReference>
<comment type="subcellular location">
    <subcellularLocation>
        <location evidence="1">Membrane</location>
        <topology evidence="1">Multi-pass membrane protein</topology>
    </subcellularLocation>
</comment>
<feature type="transmembrane region" description="Helical" evidence="5">
    <location>
        <begin position="6"/>
        <end position="28"/>
    </location>
</feature>
<reference evidence="6 7" key="1">
    <citation type="journal article" date="2007" name="Proc. Natl. Acad. Sci. U.S.A.">
        <title>The tiny eukaryote Ostreococcus provides genomic insights into the paradox of plankton speciation.</title>
        <authorList>
            <person name="Palenik B."/>
            <person name="Grimwood J."/>
            <person name="Aerts A."/>
            <person name="Rouze P."/>
            <person name="Salamov A."/>
            <person name="Putnam N."/>
            <person name="Dupont C."/>
            <person name="Jorgensen R."/>
            <person name="Derelle E."/>
            <person name="Rombauts S."/>
            <person name="Zhou K."/>
            <person name="Otillar R."/>
            <person name="Merchant S.S."/>
            <person name="Podell S."/>
            <person name="Gaasterland T."/>
            <person name="Napoli C."/>
            <person name="Gendler K."/>
            <person name="Manuell A."/>
            <person name="Tai V."/>
            <person name="Vallon O."/>
            <person name="Piganeau G."/>
            <person name="Jancek S."/>
            <person name="Heijde M."/>
            <person name="Jabbari K."/>
            <person name="Bowler C."/>
            <person name="Lohr M."/>
            <person name="Robbens S."/>
            <person name="Werner G."/>
            <person name="Dubchak I."/>
            <person name="Pazour G.J."/>
            <person name="Ren Q."/>
            <person name="Paulsen I."/>
            <person name="Delwiche C."/>
            <person name="Schmutz J."/>
            <person name="Rokhsar D."/>
            <person name="Van de Peer Y."/>
            <person name="Moreau H."/>
            <person name="Grigoriev I.V."/>
        </authorList>
    </citation>
    <scope>NUCLEOTIDE SEQUENCE [LARGE SCALE GENOMIC DNA]</scope>
    <source>
        <strain evidence="6 7">CCE9901</strain>
    </source>
</reference>
<sequence length="346" mass="39640">MAHGARWTIGVLAFVCAFYAFAVAVRAAPFSARRKRTYVWVACVLAYLVLDELESEPGDVARVGIMNATTFNCYRACRFDLLRVMCFGVECVEESATPDLGKFVRYVLYPPLRAKGPFCFYREFERHRCDHDRRRWLYAALETVDSLTWYALLEFAHRTYYDPFADVANASLFEKISHAWTHTTAMWAGPTLIFNLSHALAVIDGQVVIRDVSVDWLKSGTSFGTFWRKFHCSLHEAFVRLLYRPLGSSVISVVVVMAFSLLFHGLKSKAWFVFFGANTAGVVFERCCHRLRSSDRTAAALYQTALFVLFTKCTTNISIDARYVVANFVLFWWNRRARDEDDEGDD</sequence>
<dbReference type="GO" id="GO:0016409">
    <property type="term" value="F:palmitoyltransferase activity"/>
    <property type="evidence" value="ECO:0007669"/>
    <property type="project" value="TreeGrafter"/>
</dbReference>
<dbReference type="AlphaFoldDB" id="A4RZ72"/>
<name>A4RZ72_OSTLU</name>
<dbReference type="STRING" id="436017.A4RZ72"/>
<keyword evidence="7" id="KW-1185">Reference proteome</keyword>
<feature type="transmembrane region" description="Helical" evidence="5">
    <location>
        <begin position="241"/>
        <end position="264"/>
    </location>
</feature>
<dbReference type="Gramene" id="ABO96820">
    <property type="protein sequence ID" value="ABO96820"/>
    <property type="gene ID" value="OSTLU_92925"/>
</dbReference>
<dbReference type="Proteomes" id="UP000001568">
    <property type="component" value="Chromosome 6"/>
</dbReference>
<protein>
    <recommendedName>
        <fullName evidence="8">Wax synthase domain-containing protein</fullName>
    </recommendedName>
</protein>
<evidence type="ECO:0000256" key="1">
    <source>
        <dbReference type="ARBA" id="ARBA00004141"/>
    </source>
</evidence>
<dbReference type="KEGG" id="olu:OSTLU_92925"/>
<dbReference type="RefSeq" id="XP_001418527.1">
    <property type="nucleotide sequence ID" value="XM_001418490.1"/>
</dbReference>
<dbReference type="Pfam" id="PF03062">
    <property type="entry name" value="MBOAT"/>
    <property type="match status" value="1"/>
</dbReference>
<dbReference type="OrthoDB" id="420606at2759"/>
<dbReference type="EMBL" id="CP000586">
    <property type="protein sequence ID" value="ABO96820.1"/>
    <property type="molecule type" value="Genomic_DNA"/>
</dbReference>
<dbReference type="GO" id="GO:0019432">
    <property type="term" value="P:triglyceride biosynthetic process"/>
    <property type="evidence" value="ECO:0007669"/>
    <property type="project" value="UniProtKB-ARBA"/>
</dbReference>
<proteinExistence type="predicted"/>
<evidence type="ECO:0000256" key="5">
    <source>
        <dbReference type="SAM" id="Phobius"/>
    </source>
</evidence>
<dbReference type="PANTHER" id="PTHR13285:SF18">
    <property type="entry name" value="PROTEIN-CYSTEINE N-PALMITOYLTRANSFERASE RASP"/>
    <property type="match status" value="1"/>
</dbReference>
<evidence type="ECO:0000256" key="3">
    <source>
        <dbReference type="ARBA" id="ARBA00022989"/>
    </source>
</evidence>
<keyword evidence="4 5" id="KW-0472">Membrane</keyword>
<dbReference type="GO" id="GO:0005783">
    <property type="term" value="C:endoplasmic reticulum"/>
    <property type="evidence" value="ECO:0007669"/>
    <property type="project" value="TreeGrafter"/>
</dbReference>
<keyword evidence="2 5" id="KW-0812">Transmembrane</keyword>
<evidence type="ECO:0008006" key="8">
    <source>
        <dbReference type="Google" id="ProtNLM"/>
    </source>
</evidence>
<accession>A4RZ72</accession>
<dbReference type="HOGENOM" id="CLU_802623_0_0_1"/>
<dbReference type="GO" id="GO:0016020">
    <property type="term" value="C:membrane"/>
    <property type="evidence" value="ECO:0007669"/>
    <property type="project" value="UniProtKB-SubCell"/>
</dbReference>
<evidence type="ECO:0000256" key="4">
    <source>
        <dbReference type="ARBA" id="ARBA00023136"/>
    </source>
</evidence>
<evidence type="ECO:0000256" key="2">
    <source>
        <dbReference type="ARBA" id="ARBA00022692"/>
    </source>
</evidence>
<evidence type="ECO:0000313" key="6">
    <source>
        <dbReference type="EMBL" id="ABO96820.1"/>
    </source>
</evidence>